<dbReference type="SUPFAM" id="SSF51206">
    <property type="entry name" value="cAMP-binding domain-like"/>
    <property type="match status" value="1"/>
</dbReference>
<dbReference type="InterPro" id="IPR036390">
    <property type="entry name" value="WH_DNA-bd_sf"/>
</dbReference>
<sequence>MEKSDFINGILHHPLVANNYRIESYKRNTIIRTPGTLITHVGIVMDGYLKAISYSKYGKEMCGSIFGPNSIILEYLYLSGDMYYTYNLASINNCKICWLPIEIFSKIVLDDKKFSKIYIQQLAQRGLENQRLIACLGYKTVRERIAYWILSDGVLSTEEGSNLKVKFPVSQEAFSEILHVTRSSLNQELHKMSSEGFFQISHNVLTHIDKEKLVSEI</sequence>
<evidence type="ECO:0000256" key="3">
    <source>
        <dbReference type="ARBA" id="ARBA00023163"/>
    </source>
</evidence>
<evidence type="ECO:0000313" key="5">
    <source>
        <dbReference type="EMBL" id="TGD24523.1"/>
    </source>
</evidence>
<dbReference type="GO" id="GO:0006355">
    <property type="term" value="P:regulation of DNA-templated transcription"/>
    <property type="evidence" value="ECO:0007669"/>
    <property type="project" value="InterPro"/>
</dbReference>
<dbReference type="RefSeq" id="WP_135371497.1">
    <property type="nucleotide sequence ID" value="NZ_RKLY01000005.1"/>
</dbReference>
<dbReference type="InterPro" id="IPR018490">
    <property type="entry name" value="cNMP-bd_dom_sf"/>
</dbReference>
<dbReference type="Pfam" id="PF13545">
    <property type="entry name" value="HTH_Crp_2"/>
    <property type="match status" value="1"/>
</dbReference>
<keyword evidence="1" id="KW-0805">Transcription regulation</keyword>
<evidence type="ECO:0000259" key="4">
    <source>
        <dbReference type="Pfam" id="PF13545"/>
    </source>
</evidence>
<proteinExistence type="predicted"/>
<feature type="domain" description="HTH crp-type" evidence="4">
    <location>
        <begin position="143"/>
        <end position="213"/>
    </location>
</feature>
<dbReference type="AlphaFoldDB" id="A0A4Z0JN67"/>
<comment type="caution">
    <text evidence="5">The sequence shown here is derived from an EMBL/GenBank/DDBJ whole genome shotgun (WGS) entry which is preliminary data.</text>
</comment>
<gene>
    <name evidence="5" type="ORF">EGT49_03105</name>
</gene>
<evidence type="ECO:0000256" key="1">
    <source>
        <dbReference type="ARBA" id="ARBA00023015"/>
    </source>
</evidence>
<dbReference type="Proteomes" id="UP000298021">
    <property type="component" value="Unassembled WGS sequence"/>
</dbReference>
<keyword evidence="6" id="KW-1185">Reference proteome</keyword>
<dbReference type="InterPro" id="IPR012318">
    <property type="entry name" value="HTH_CRP"/>
</dbReference>
<accession>A0A4Z0JN67</accession>
<dbReference type="InterPro" id="IPR014710">
    <property type="entry name" value="RmlC-like_jellyroll"/>
</dbReference>
<dbReference type="EMBL" id="RKLY01000005">
    <property type="protein sequence ID" value="TGD24523.1"/>
    <property type="molecule type" value="Genomic_DNA"/>
</dbReference>
<dbReference type="OrthoDB" id="3176638at2"/>
<keyword evidence="3" id="KW-0804">Transcription</keyword>
<dbReference type="GO" id="GO:0003677">
    <property type="term" value="F:DNA binding"/>
    <property type="evidence" value="ECO:0007669"/>
    <property type="project" value="UniProtKB-KW"/>
</dbReference>
<protein>
    <submittedName>
        <fullName evidence="5">Crp/Fnr family transcriptional regulator</fullName>
    </submittedName>
</protein>
<reference evidence="5 6" key="1">
    <citation type="submission" date="2018-10" db="EMBL/GenBank/DDBJ databases">
        <title>Lactobacillus sp. R7 and Lactobacillus sp. R19 isolated from fermented mustard green product of Taiwan.</title>
        <authorList>
            <person name="Lin S.-T."/>
        </authorList>
    </citation>
    <scope>NUCLEOTIDE SEQUENCE [LARGE SCALE GENOMIC DNA]</scope>
    <source>
        <strain evidence="5 6">BCRC 81127</strain>
    </source>
</reference>
<dbReference type="Gene3D" id="2.60.120.10">
    <property type="entry name" value="Jelly Rolls"/>
    <property type="match status" value="1"/>
</dbReference>
<evidence type="ECO:0000256" key="2">
    <source>
        <dbReference type="ARBA" id="ARBA00023125"/>
    </source>
</evidence>
<keyword evidence="2" id="KW-0238">DNA-binding</keyword>
<name>A0A4Z0JN67_9LACO</name>
<evidence type="ECO:0000313" key="6">
    <source>
        <dbReference type="Proteomes" id="UP000298021"/>
    </source>
</evidence>
<organism evidence="5 6">
    <name type="scientific">Companilactobacillus suantsaicola</name>
    <dbReference type="NCBI Taxonomy" id="2487723"/>
    <lineage>
        <taxon>Bacteria</taxon>
        <taxon>Bacillati</taxon>
        <taxon>Bacillota</taxon>
        <taxon>Bacilli</taxon>
        <taxon>Lactobacillales</taxon>
        <taxon>Lactobacillaceae</taxon>
        <taxon>Companilactobacillus</taxon>
    </lineage>
</organism>
<dbReference type="SUPFAM" id="SSF46785">
    <property type="entry name" value="Winged helix' DNA-binding domain"/>
    <property type="match status" value="1"/>
</dbReference>